<keyword evidence="3" id="KW-1185">Reference proteome</keyword>
<proteinExistence type="predicted"/>
<evidence type="ECO:0000256" key="1">
    <source>
        <dbReference type="SAM" id="MobiDB-lite"/>
    </source>
</evidence>
<gene>
    <name evidence="2" type="ORF">LX15_002886</name>
</gene>
<sequence length="123" mass="13785">MDWDDSWPVWDVATRVECAEHFPTRRAALLAHRTQVDPDGPELSCPVELERRVWPTEDYHLARSHVPTVSARGRPVRRDQPGPGVSGWALTAPPVRAFPVGGQGETHPDGWNTGKPCRRHHGM</sequence>
<protein>
    <submittedName>
        <fullName evidence="2">Uncharacterized protein</fullName>
    </submittedName>
</protein>
<dbReference type="EMBL" id="JAMTCP010000014">
    <property type="protein sequence ID" value="MCP2259185.1"/>
    <property type="molecule type" value="Genomic_DNA"/>
</dbReference>
<evidence type="ECO:0000313" key="2">
    <source>
        <dbReference type="EMBL" id="MCP2259185.1"/>
    </source>
</evidence>
<reference evidence="2 3" key="1">
    <citation type="submission" date="2022-06" db="EMBL/GenBank/DDBJ databases">
        <title>Genomic Encyclopedia of Archaeal and Bacterial Type Strains, Phase II (KMG-II): from individual species to whole genera.</title>
        <authorList>
            <person name="Goeker M."/>
        </authorList>
    </citation>
    <scope>NUCLEOTIDE SEQUENCE [LARGE SCALE GENOMIC DNA]</scope>
    <source>
        <strain evidence="2 3">DSM 40477</strain>
    </source>
</reference>
<dbReference type="InterPro" id="IPR024078">
    <property type="entry name" value="LmbE-like_dom_sf"/>
</dbReference>
<dbReference type="Gene3D" id="3.40.50.10320">
    <property type="entry name" value="LmbE-like"/>
    <property type="match status" value="1"/>
</dbReference>
<evidence type="ECO:0000313" key="3">
    <source>
        <dbReference type="Proteomes" id="UP001205311"/>
    </source>
</evidence>
<comment type="caution">
    <text evidence="2">The sequence shown here is derived from an EMBL/GenBank/DDBJ whole genome shotgun (WGS) entry which is preliminary data.</text>
</comment>
<accession>A0ABT1HUJ1</accession>
<dbReference type="Proteomes" id="UP001205311">
    <property type="component" value="Unassembled WGS sequence"/>
</dbReference>
<dbReference type="SUPFAM" id="SSF102588">
    <property type="entry name" value="LmbE-like"/>
    <property type="match status" value="1"/>
</dbReference>
<organism evidence="2 3">
    <name type="scientific">Streptoalloteichus tenebrarius (strain ATCC 17920 / DSM 40477 / JCM 4838 / CBS 697.72 / NBRC 16177 / NCIMB 11028 / NRRL B-12390 / A12253. 1 / ISP 5477)</name>
    <name type="common">Streptomyces tenebrarius</name>
    <dbReference type="NCBI Taxonomy" id="1933"/>
    <lineage>
        <taxon>Bacteria</taxon>
        <taxon>Bacillati</taxon>
        <taxon>Actinomycetota</taxon>
        <taxon>Actinomycetes</taxon>
        <taxon>Pseudonocardiales</taxon>
        <taxon>Pseudonocardiaceae</taxon>
        <taxon>Streptoalloteichus</taxon>
    </lineage>
</organism>
<feature type="region of interest" description="Disordered" evidence="1">
    <location>
        <begin position="70"/>
        <end position="123"/>
    </location>
</feature>
<name>A0ABT1HUJ1_STRSD</name>